<evidence type="ECO:0000256" key="1">
    <source>
        <dbReference type="SAM" id="MobiDB-lite"/>
    </source>
</evidence>
<name>A0A3M7MBE4_9PLEO</name>
<proteinExistence type="predicted"/>
<evidence type="ECO:0000313" key="3">
    <source>
        <dbReference type="Proteomes" id="UP000265663"/>
    </source>
</evidence>
<dbReference type="EMBL" id="KE747828">
    <property type="protein sequence ID" value="RMZ71826.1"/>
    <property type="molecule type" value="Genomic_DNA"/>
</dbReference>
<organism evidence="2 3">
    <name type="scientific">Pyrenophora seminiperda CCB06</name>
    <dbReference type="NCBI Taxonomy" id="1302712"/>
    <lineage>
        <taxon>Eukaryota</taxon>
        <taxon>Fungi</taxon>
        <taxon>Dikarya</taxon>
        <taxon>Ascomycota</taxon>
        <taxon>Pezizomycotina</taxon>
        <taxon>Dothideomycetes</taxon>
        <taxon>Pleosporomycetidae</taxon>
        <taxon>Pleosporales</taxon>
        <taxon>Pleosporineae</taxon>
        <taxon>Pleosporaceae</taxon>
        <taxon>Pyrenophora</taxon>
    </lineage>
</organism>
<dbReference type="OrthoDB" id="4725912at2759"/>
<dbReference type="Proteomes" id="UP000265663">
    <property type="component" value="Unassembled WGS sequence"/>
</dbReference>
<protein>
    <submittedName>
        <fullName evidence="2">Uncharacterized protein</fullName>
    </submittedName>
</protein>
<sequence>MTQHSRPETQNGLTLKVNYIWGKFRNEIFSQDPDGHLTPLYTMNCGFLKPQLRFTRAGDKTQVIAQGTINSFSISAVCLIHGQKLVLKPLKRWKTHYNYLSHALRGVPISWIANSSMKVWDFVCINSVTQEPIAKFAVNLWAARNVGNFYFEKSAEEVPEGLRDEVVVTGLTLMYTMTTRINNPVQLLGAAFAKPGKVEGEEGRTGMELEDREQPGKVKSS</sequence>
<accession>A0A3M7MBE4</accession>
<feature type="region of interest" description="Disordered" evidence="1">
    <location>
        <begin position="197"/>
        <end position="221"/>
    </location>
</feature>
<gene>
    <name evidence="2" type="ORF">GMOD_00009169</name>
</gene>
<evidence type="ECO:0000313" key="2">
    <source>
        <dbReference type="EMBL" id="RMZ71826.1"/>
    </source>
</evidence>
<dbReference type="AlphaFoldDB" id="A0A3M7MBE4"/>
<reference evidence="2 3" key="1">
    <citation type="journal article" date="2014" name="PLoS ONE">
        <title>De novo Genome Assembly of the Fungal Plant Pathogen Pyrenophora semeniperda.</title>
        <authorList>
            <person name="Soliai M.M."/>
            <person name="Meyer S.E."/>
            <person name="Udall J.A."/>
            <person name="Elzinga D.E."/>
            <person name="Hermansen R.A."/>
            <person name="Bodily P.M."/>
            <person name="Hart A.A."/>
            <person name="Coleman C.E."/>
        </authorList>
    </citation>
    <scope>NUCLEOTIDE SEQUENCE [LARGE SCALE GENOMIC DNA]</scope>
    <source>
        <strain evidence="2 3">CCB06</strain>
        <tissue evidence="2">Mycelium</tissue>
    </source>
</reference>
<keyword evidence="3" id="KW-1185">Reference proteome</keyword>